<protein>
    <submittedName>
        <fullName evidence="2">Uncharacterized protein</fullName>
    </submittedName>
</protein>
<evidence type="ECO:0000313" key="3">
    <source>
        <dbReference type="Proteomes" id="UP000198406"/>
    </source>
</evidence>
<dbReference type="Proteomes" id="UP000198406">
    <property type="component" value="Unassembled WGS sequence"/>
</dbReference>
<comment type="caution">
    <text evidence="2">The sequence shown here is derived from an EMBL/GenBank/DDBJ whole genome shotgun (WGS) entry which is preliminary data.</text>
</comment>
<evidence type="ECO:0000313" key="2">
    <source>
        <dbReference type="EMBL" id="GAX20196.1"/>
    </source>
</evidence>
<name>A0A1Z5K255_FISSO</name>
<evidence type="ECO:0000256" key="1">
    <source>
        <dbReference type="SAM" id="MobiDB-lite"/>
    </source>
</evidence>
<sequence>MTARPKSASNSLTRIAQESSPKLREGTLSLRTETTAPSSDEEASSGKQQFRVKVKIRKGAADQMDHHRSLNALELEKVIRNLNKNERPEKKSSPKSVSSESRSQINRTLERFHQSSPDGLNLENYENMARRASIRQNSQKRSGSVSRRRSSTSRDGSGEQSTRTSRTLQDPPTTPRSKKSSGSQGGQETSLSPPRKPRVAKEIQTPRGATPRRTSTKVSPSTGRTASRRSSARVQPMEPWERRAVSRTRSNHFGNVKPADVVFPDPWTDVRPSRPSDSRVNNLVLQSGIITAGQLQQLLDAGFTFNGPEFLDAFP</sequence>
<feature type="compositionally biased region" description="Low complexity" evidence="1">
    <location>
        <begin position="94"/>
        <end position="103"/>
    </location>
</feature>
<dbReference type="EMBL" id="BDSP01000144">
    <property type="protein sequence ID" value="GAX20196.1"/>
    <property type="molecule type" value="Genomic_DNA"/>
</dbReference>
<organism evidence="2 3">
    <name type="scientific">Fistulifera solaris</name>
    <name type="common">Oleaginous diatom</name>
    <dbReference type="NCBI Taxonomy" id="1519565"/>
    <lineage>
        <taxon>Eukaryota</taxon>
        <taxon>Sar</taxon>
        <taxon>Stramenopiles</taxon>
        <taxon>Ochrophyta</taxon>
        <taxon>Bacillariophyta</taxon>
        <taxon>Bacillariophyceae</taxon>
        <taxon>Bacillariophycidae</taxon>
        <taxon>Naviculales</taxon>
        <taxon>Naviculaceae</taxon>
        <taxon>Fistulifera</taxon>
    </lineage>
</organism>
<keyword evidence="3" id="KW-1185">Reference proteome</keyword>
<feature type="compositionally biased region" description="Basic and acidic residues" evidence="1">
    <location>
        <begin position="81"/>
        <end position="92"/>
    </location>
</feature>
<gene>
    <name evidence="2" type="ORF">FisN_12Hh041</name>
</gene>
<proteinExistence type="predicted"/>
<feature type="compositionally biased region" description="Polar residues" evidence="1">
    <location>
        <begin position="7"/>
        <end position="20"/>
    </location>
</feature>
<feature type="compositionally biased region" description="Polar residues" evidence="1">
    <location>
        <begin position="159"/>
        <end position="171"/>
    </location>
</feature>
<feature type="compositionally biased region" description="Polar residues" evidence="1">
    <location>
        <begin position="29"/>
        <end position="38"/>
    </location>
</feature>
<reference evidence="2 3" key="1">
    <citation type="journal article" date="2015" name="Plant Cell">
        <title>Oil accumulation by the oleaginous diatom Fistulifera solaris as revealed by the genome and transcriptome.</title>
        <authorList>
            <person name="Tanaka T."/>
            <person name="Maeda Y."/>
            <person name="Veluchamy A."/>
            <person name="Tanaka M."/>
            <person name="Abida H."/>
            <person name="Marechal E."/>
            <person name="Bowler C."/>
            <person name="Muto M."/>
            <person name="Sunaga Y."/>
            <person name="Tanaka M."/>
            <person name="Yoshino T."/>
            <person name="Taniguchi T."/>
            <person name="Fukuda Y."/>
            <person name="Nemoto M."/>
            <person name="Matsumoto M."/>
            <person name="Wong P.S."/>
            <person name="Aburatani S."/>
            <person name="Fujibuchi W."/>
        </authorList>
    </citation>
    <scope>NUCLEOTIDE SEQUENCE [LARGE SCALE GENOMIC DNA]</scope>
    <source>
        <strain evidence="2 3">JPCC DA0580</strain>
    </source>
</reference>
<feature type="region of interest" description="Disordered" evidence="1">
    <location>
        <begin position="1"/>
        <end position="51"/>
    </location>
</feature>
<dbReference type="InParanoid" id="A0A1Z5K255"/>
<dbReference type="AlphaFoldDB" id="A0A1Z5K255"/>
<accession>A0A1Z5K255</accession>
<feature type="region of interest" description="Disordered" evidence="1">
    <location>
        <begin position="81"/>
        <end position="257"/>
    </location>
</feature>